<keyword evidence="1 6" id="KW-0328">Glycosyltransferase</keyword>
<gene>
    <name evidence="6" type="ORF">EGD98_02480</name>
</gene>
<dbReference type="RefSeq" id="WP_220586769.1">
    <property type="nucleotide sequence ID" value="NZ_RKLQ01000001.1"/>
</dbReference>
<evidence type="ECO:0000256" key="3">
    <source>
        <dbReference type="SAM" id="Phobius"/>
    </source>
</evidence>
<evidence type="ECO:0000256" key="1">
    <source>
        <dbReference type="ARBA" id="ARBA00022676"/>
    </source>
</evidence>
<dbReference type="Pfam" id="PF00535">
    <property type="entry name" value="Glycos_transf_2"/>
    <property type="match status" value="1"/>
</dbReference>
<protein>
    <submittedName>
        <fullName evidence="6">Glycosyltransferase</fullName>
        <ecNumber evidence="6">2.4.-.-</ecNumber>
    </submittedName>
</protein>
<name>A0A8J8CA15_9EURY</name>
<dbReference type="PANTHER" id="PTHR43630:SF1">
    <property type="entry name" value="POLY-BETA-1,6-N-ACETYL-D-GLUCOSAMINE SYNTHASE"/>
    <property type="match status" value="1"/>
</dbReference>
<evidence type="ECO:0000313" key="7">
    <source>
        <dbReference type="Proteomes" id="UP000783863"/>
    </source>
</evidence>
<dbReference type="CDD" id="cd06423">
    <property type="entry name" value="CESA_like"/>
    <property type="match status" value="1"/>
</dbReference>
<accession>A0A8J8CA15</accession>
<dbReference type="Proteomes" id="UP000783863">
    <property type="component" value="Unassembled WGS sequence"/>
</dbReference>
<dbReference type="InterPro" id="IPR001173">
    <property type="entry name" value="Glyco_trans_2-like"/>
</dbReference>
<dbReference type="Pfam" id="PF13632">
    <property type="entry name" value="Glyco_trans_2_3"/>
    <property type="match status" value="1"/>
</dbReference>
<evidence type="ECO:0000259" key="4">
    <source>
        <dbReference type="Pfam" id="PF00535"/>
    </source>
</evidence>
<dbReference type="Gene3D" id="3.90.550.10">
    <property type="entry name" value="Spore Coat Polysaccharide Biosynthesis Protein SpsA, Chain A"/>
    <property type="match status" value="1"/>
</dbReference>
<dbReference type="SUPFAM" id="SSF53448">
    <property type="entry name" value="Nucleotide-diphospho-sugar transferases"/>
    <property type="match status" value="1"/>
</dbReference>
<sequence>MNLATLVESSVWFFVGYFVLINGSYLLIHGAALVGARRDSRERSVDAPYNLHESPFVPGIAVVLPAYNEAPVIVSSIRSLLSVEYPDFEVVVVNDGSTDGTLERVKAEFDLERADAAYPLDPPCEPITDVYRASDANLVVLDKENGGKADALNAGLFFTDQPLFCAVDADTIIERSALLEVVRPFLRDPERMLATGGTVRVANGCSIRDGVVQRVGLADSRLVNLQTMEYLRAFLSGRIGLSVLNSLLIISGAFGVFRTSAVREIGGYSTDSITEDMELILALHHHFAERDRAYSVEFVPDAVVWTEAPESRAVLARQRSRWYRGLLESLLTHRGMVGRRRYGAVGLVALPFFVLVEALGPLIEGVGYVLIPVAFLLGVLDVPFFVLFVAVALGLGTLMSWLSVFTEVVSFRRYTRPRDIVAILGYGVAENVLYRQWKALIAWKALLQFVRGDKSWGEMTRVGLEK</sequence>
<keyword evidence="2 6" id="KW-0808">Transferase</keyword>
<feature type="transmembrane region" description="Helical" evidence="3">
    <location>
        <begin position="369"/>
        <end position="395"/>
    </location>
</feature>
<keyword evidence="3" id="KW-0812">Transmembrane</keyword>
<dbReference type="EMBL" id="RKLQ01000001">
    <property type="protein sequence ID" value="MBX0302533.1"/>
    <property type="molecule type" value="Genomic_DNA"/>
</dbReference>
<feature type="domain" description="Glycosyltransferase 2-like" evidence="4">
    <location>
        <begin position="62"/>
        <end position="107"/>
    </location>
</feature>
<reference evidence="6" key="1">
    <citation type="submission" date="2021-06" db="EMBL/GenBank/DDBJ databases">
        <title>Halomicroarcula sp. F24A a new haloarchaeum isolated from saline soil.</title>
        <authorList>
            <person name="Duran-Viseras A."/>
            <person name="Sanchez-Porro C."/>
            <person name="Ventosa A."/>
        </authorList>
    </citation>
    <scope>NUCLEOTIDE SEQUENCE</scope>
    <source>
        <strain evidence="6">F24A</strain>
    </source>
</reference>
<dbReference type="AlphaFoldDB" id="A0A8J8CA15"/>
<dbReference type="PANTHER" id="PTHR43630">
    <property type="entry name" value="POLY-BETA-1,6-N-ACETYL-D-GLUCOSAMINE SYNTHASE"/>
    <property type="match status" value="1"/>
</dbReference>
<keyword evidence="3" id="KW-0472">Membrane</keyword>
<feature type="domain" description="Glycosyltransferase 2-like" evidence="5">
    <location>
        <begin position="167"/>
        <end position="377"/>
    </location>
</feature>
<dbReference type="GO" id="GO:0016757">
    <property type="term" value="F:glycosyltransferase activity"/>
    <property type="evidence" value="ECO:0007669"/>
    <property type="project" value="UniProtKB-KW"/>
</dbReference>
<keyword evidence="3" id="KW-1133">Transmembrane helix</keyword>
<feature type="transmembrane region" description="Helical" evidence="3">
    <location>
        <begin position="12"/>
        <end position="34"/>
    </location>
</feature>
<evidence type="ECO:0000256" key="2">
    <source>
        <dbReference type="ARBA" id="ARBA00022679"/>
    </source>
</evidence>
<feature type="transmembrane region" description="Helical" evidence="3">
    <location>
        <begin position="342"/>
        <end position="363"/>
    </location>
</feature>
<evidence type="ECO:0000313" key="6">
    <source>
        <dbReference type="EMBL" id="MBX0302533.1"/>
    </source>
</evidence>
<comment type="caution">
    <text evidence="6">The sequence shown here is derived from an EMBL/GenBank/DDBJ whole genome shotgun (WGS) entry which is preliminary data.</text>
</comment>
<evidence type="ECO:0000259" key="5">
    <source>
        <dbReference type="Pfam" id="PF13632"/>
    </source>
</evidence>
<dbReference type="InterPro" id="IPR029044">
    <property type="entry name" value="Nucleotide-diphossugar_trans"/>
</dbReference>
<organism evidence="6 7">
    <name type="scientific">Haloarcula salinisoli</name>
    <dbReference type="NCBI Taxonomy" id="2487746"/>
    <lineage>
        <taxon>Archaea</taxon>
        <taxon>Methanobacteriati</taxon>
        <taxon>Methanobacteriota</taxon>
        <taxon>Stenosarchaea group</taxon>
        <taxon>Halobacteria</taxon>
        <taxon>Halobacteriales</taxon>
        <taxon>Haloarculaceae</taxon>
        <taxon>Haloarcula</taxon>
    </lineage>
</organism>
<keyword evidence="7" id="KW-1185">Reference proteome</keyword>
<dbReference type="EC" id="2.4.-.-" evidence="6"/>
<proteinExistence type="predicted"/>